<sequence length="123" mass="13760">MKRSRSFGEVRESSDVRKDVTALRAMKPERIFGKMVIYRGFWIGFCRLGLQCSSQLSREFWGGRPKNGSSNSVWGVDLCDVHRDSGEVVLLVSWWWGVVVKAMVLVVPTTATGGSDCLVMVTD</sequence>
<evidence type="ECO:0000313" key="2">
    <source>
        <dbReference type="Proteomes" id="UP000594638"/>
    </source>
</evidence>
<proteinExistence type="predicted"/>
<dbReference type="OrthoDB" id="44015at2759"/>
<dbReference type="Gramene" id="OE9A085792T1">
    <property type="protein sequence ID" value="OE9A085792C1"/>
    <property type="gene ID" value="OE9A085792"/>
</dbReference>
<protein>
    <submittedName>
        <fullName evidence="1">Clathrin assembly At2g25430</fullName>
    </submittedName>
</protein>
<accession>A0A8S0Q4K8</accession>
<comment type="caution">
    <text evidence="1">The sequence shown here is derived from an EMBL/GenBank/DDBJ whole genome shotgun (WGS) entry which is preliminary data.</text>
</comment>
<name>A0A8S0Q4K8_OLEEU</name>
<dbReference type="EMBL" id="CACTIH010000652">
    <property type="protein sequence ID" value="CAA2961874.1"/>
    <property type="molecule type" value="Genomic_DNA"/>
</dbReference>
<reference evidence="1 2" key="1">
    <citation type="submission" date="2019-12" db="EMBL/GenBank/DDBJ databases">
        <authorList>
            <person name="Alioto T."/>
            <person name="Alioto T."/>
            <person name="Gomez Garrido J."/>
        </authorList>
    </citation>
    <scope>NUCLEOTIDE SEQUENCE [LARGE SCALE GENOMIC DNA]</scope>
</reference>
<keyword evidence="2" id="KW-1185">Reference proteome</keyword>
<evidence type="ECO:0000313" key="1">
    <source>
        <dbReference type="EMBL" id="CAA2961874.1"/>
    </source>
</evidence>
<dbReference type="Proteomes" id="UP000594638">
    <property type="component" value="Unassembled WGS sequence"/>
</dbReference>
<dbReference type="AlphaFoldDB" id="A0A8S0Q4K8"/>
<gene>
    <name evidence="1" type="ORF">OLEA9_A085792</name>
</gene>
<organism evidence="1 2">
    <name type="scientific">Olea europaea subsp. europaea</name>
    <dbReference type="NCBI Taxonomy" id="158383"/>
    <lineage>
        <taxon>Eukaryota</taxon>
        <taxon>Viridiplantae</taxon>
        <taxon>Streptophyta</taxon>
        <taxon>Embryophyta</taxon>
        <taxon>Tracheophyta</taxon>
        <taxon>Spermatophyta</taxon>
        <taxon>Magnoliopsida</taxon>
        <taxon>eudicotyledons</taxon>
        <taxon>Gunneridae</taxon>
        <taxon>Pentapetalae</taxon>
        <taxon>asterids</taxon>
        <taxon>lamiids</taxon>
        <taxon>Lamiales</taxon>
        <taxon>Oleaceae</taxon>
        <taxon>Oleeae</taxon>
        <taxon>Olea</taxon>
    </lineage>
</organism>